<keyword evidence="4 6" id="KW-0472">Membrane</keyword>
<dbReference type="PANTHER" id="PTHR33048">
    <property type="entry name" value="PTH11-LIKE INTEGRAL MEMBRANE PROTEIN (AFU_ORTHOLOGUE AFUA_5G11245)"/>
    <property type="match status" value="1"/>
</dbReference>
<protein>
    <recommendedName>
        <fullName evidence="7">Rhodopsin domain-containing protein</fullName>
    </recommendedName>
</protein>
<reference evidence="8 9" key="1">
    <citation type="submission" date="2023-01" db="EMBL/GenBank/DDBJ databases">
        <title>Analysis of 21 Apiospora genomes using comparative genomics revels a genus with tremendous synthesis potential of carbohydrate active enzymes and secondary metabolites.</title>
        <authorList>
            <person name="Sorensen T."/>
        </authorList>
    </citation>
    <scope>NUCLEOTIDE SEQUENCE [LARGE SCALE GENOMIC DNA]</scope>
    <source>
        <strain evidence="8 9">CBS 33761</strain>
    </source>
</reference>
<name>A0ABR1TX04_9PEZI</name>
<evidence type="ECO:0000256" key="2">
    <source>
        <dbReference type="ARBA" id="ARBA00022692"/>
    </source>
</evidence>
<feature type="transmembrane region" description="Helical" evidence="6">
    <location>
        <begin position="20"/>
        <end position="45"/>
    </location>
</feature>
<evidence type="ECO:0000259" key="7">
    <source>
        <dbReference type="Pfam" id="PF20684"/>
    </source>
</evidence>
<evidence type="ECO:0000313" key="8">
    <source>
        <dbReference type="EMBL" id="KAK8051174.1"/>
    </source>
</evidence>
<evidence type="ECO:0000256" key="6">
    <source>
        <dbReference type="SAM" id="Phobius"/>
    </source>
</evidence>
<dbReference type="Proteomes" id="UP001444661">
    <property type="component" value="Unassembled WGS sequence"/>
</dbReference>
<accession>A0ABR1TX04</accession>
<feature type="transmembrane region" description="Helical" evidence="6">
    <location>
        <begin position="129"/>
        <end position="151"/>
    </location>
</feature>
<dbReference type="EMBL" id="JAQQWK010000002">
    <property type="protein sequence ID" value="KAK8051174.1"/>
    <property type="molecule type" value="Genomic_DNA"/>
</dbReference>
<sequence>MPYGLGRHLWNVTAEELAGYFKFLLFFALTYIWVPTLAKLAILVLYHQINPFKPFRICVYITATGVIIYTTVITAILSGPCNPVDIGSGTCLNNTAMSQAVLNIFSDVLLIVMPIPMIHGLRMPLRQKIIIGGILTLGSSAVVASIVRISYIRAMMVNPDTTWTQASAIVWSSVEMNLGVACNCMARLRPFVRVHMPKLARRLDYDGNVTPHLATVPSLRGPGWDNEGGGGGTWSGGEEAMFNVRLHGFEGRNNRSTQGESGYILVRDEATVDVGRANASSRECSSEDLIRH</sequence>
<feature type="transmembrane region" description="Helical" evidence="6">
    <location>
        <begin position="97"/>
        <end position="117"/>
    </location>
</feature>
<feature type="transmembrane region" description="Helical" evidence="6">
    <location>
        <begin position="57"/>
        <end position="77"/>
    </location>
</feature>
<dbReference type="InterPro" id="IPR049326">
    <property type="entry name" value="Rhodopsin_dom_fungi"/>
</dbReference>
<organism evidence="8 9">
    <name type="scientific">Apiospora rasikravindrae</name>
    <dbReference type="NCBI Taxonomy" id="990691"/>
    <lineage>
        <taxon>Eukaryota</taxon>
        <taxon>Fungi</taxon>
        <taxon>Dikarya</taxon>
        <taxon>Ascomycota</taxon>
        <taxon>Pezizomycotina</taxon>
        <taxon>Sordariomycetes</taxon>
        <taxon>Xylariomycetidae</taxon>
        <taxon>Amphisphaeriales</taxon>
        <taxon>Apiosporaceae</taxon>
        <taxon>Apiospora</taxon>
    </lineage>
</organism>
<keyword evidence="9" id="KW-1185">Reference proteome</keyword>
<comment type="caution">
    <text evidence="8">The sequence shown here is derived from an EMBL/GenBank/DDBJ whole genome shotgun (WGS) entry which is preliminary data.</text>
</comment>
<dbReference type="PANTHER" id="PTHR33048:SF129">
    <property type="entry name" value="INTEGRAL MEMBRANE PROTEIN-RELATED"/>
    <property type="match status" value="1"/>
</dbReference>
<evidence type="ECO:0000313" key="9">
    <source>
        <dbReference type="Proteomes" id="UP001444661"/>
    </source>
</evidence>
<comment type="subcellular location">
    <subcellularLocation>
        <location evidence="1">Membrane</location>
        <topology evidence="1">Multi-pass membrane protein</topology>
    </subcellularLocation>
</comment>
<dbReference type="InterPro" id="IPR052337">
    <property type="entry name" value="SAT4-like"/>
</dbReference>
<evidence type="ECO:0000256" key="1">
    <source>
        <dbReference type="ARBA" id="ARBA00004141"/>
    </source>
</evidence>
<feature type="domain" description="Rhodopsin" evidence="7">
    <location>
        <begin position="2"/>
        <end position="193"/>
    </location>
</feature>
<keyword evidence="2 6" id="KW-0812">Transmembrane</keyword>
<evidence type="ECO:0000256" key="4">
    <source>
        <dbReference type="ARBA" id="ARBA00023136"/>
    </source>
</evidence>
<gene>
    <name evidence="8" type="ORF">PG993_002559</name>
</gene>
<comment type="similarity">
    <text evidence="5">Belongs to the SAT4 family.</text>
</comment>
<proteinExistence type="inferred from homology"/>
<evidence type="ECO:0000256" key="3">
    <source>
        <dbReference type="ARBA" id="ARBA00022989"/>
    </source>
</evidence>
<evidence type="ECO:0000256" key="5">
    <source>
        <dbReference type="ARBA" id="ARBA00038359"/>
    </source>
</evidence>
<dbReference type="Pfam" id="PF20684">
    <property type="entry name" value="Fung_rhodopsin"/>
    <property type="match status" value="1"/>
</dbReference>
<keyword evidence="3 6" id="KW-1133">Transmembrane helix</keyword>